<gene>
    <name evidence="3" type="ORF">AU14_05740</name>
</gene>
<evidence type="ECO:0008006" key="5">
    <source>
        <dbReference type="Google" id="ProtNLM"/>
    </source>
</evidence>
<feature type="chain" id="PRO_5004875449" description="Lipase modulator" evidence="2">
    <location>
        <begin position="26"/>
        <end position="364"/>
    </location>
</feature>
<proteinExistence type="predicted"/>
<sequence length="364" mass="41660">MILSKHLTAKSLCLSLSLGVLVPLAYWLTSATPTANAETPPSPEQAAESAPPAPPAEQPVQMKATADTIDYQAMLEGATVINGSLTFEQVVALMREHHGRELDTRLGQIDLITALLEYLRQSQPENWRASMQALLEAAFPEMAGELMQLAENHLEYQAWYAAGAQDIQQLDPDSRMEILMQHRSEIFGKEVAEELWQHQIRDYEMAKAMERITSDTERPLNQRLEELSQLVHQTYPEEAISNQSLAMGDSFANKFLKASQQELREMPTYQRREAIAEIRRSLGYSERAVENLARLDRKRDQRWAAGDQYMAQRQEITAKYNGEERQRRLKEARRTFLGAEADSIRKEEEAGYFRFEQERSYGIH</sequence>
<evidence type="ECO:0000256" key="2">
    <source>
        <dbReference type="SAM" id="SignalP"/>
    </source>
</evidence>
<dbReference type="Proteomes" id="UP000061489">
    <property type="component" value="Chromosome"/>
</dbReference>
<evidence type="ECO:0000313" key="4">
    <source>
        <dbReference type="Proteomes" id="UP000061489"/>
    </source>
</evidence>
<dbReference type="SUPFAM" id="SSF158855">
    <property type="entry name" value="Lipase chaperone-like"/>
    <property type="match status" value="1"/>
</dbReference>
<dbReference type="HOGENOM" id="CLU_760317_0_0_6"/>
<keyword evidence="4" id="KW-1185">Reference proteome</keyword>
<name>W5YLE0_9GAMM</name>
<evidence type="ECO:0000256" key="1">
    <source>
        <dbReference type="SAM" id="MobiDB-lite"/>
    </source>
</evidence>
<feature type="region of interest" description="Disordered" evidence="1">
    <location>
        <begin position="33"/>
        <end position="60"/>
    </location>
</feature>
<protein>
    <recommendedName>
        <fullName evidence="5">Lipase modulator</fullName>
    </recommendedName>
</protein>
<evidence type="ECO:0000313" key="3">
    <source>
        <dbReference type="EMBL" id="AHI30032.1"/>
    </source>
</evidence>
<accession>W5YLE0</accession>
<reference evidence="3 4" key="1">
    <citation type="journal article" date="2014" name="Genome Announc.">
        <title>Draft Genome Sequences of Marinobacter similis A3d10T and Marinobacter salarius R9SW1T.</title>
        <authorList>
            <person name="Ivanova E.P."/>
            <person name="Ng H.J."/>
            <person name="Webb H.K."/>
            <person name="Feng G."/>
            <person name="Oshima K."/>
            <person name="Hattori M."/>
            <person name="Ohkuma M."/>
            <person name="Sergeev A.F."/>
            <person name="Mikhailov V.V."/>
            <person name="Crawford R.J."/>
            <person name="Sawabe T."/>
        </authorList>
    </citation>
    <scope>NUCLEOTIDE SEQUENCE [LARGE SCALE GENOMIC DNA]</scope>
    <source>
        <strain evidence="3 4">A3d10</strain>
    </source>
</reference>
<dbReference type="AlphaFoldDB" id="W5YLE0"/>
<keyword evidence="2" id="KW-0732">Signal</keyword>
<dbReference type="KEGG" id="msx:AU14_05740"/>
<organism evidence="3 4">
    <name type="scientific">Marinobacter similis</name>
    <dbReference type="NCBI Taxonomy" id="1420916"/>
    <lineage>
        <taxon>Bacteria</taxon>
        <taxon>Pseudomonadati</taxon>
        <taxon>Pseudomonadota</taxon>
        <taxon>Gammaproteobacteria</taxon>
        <taxon>Pseudomonadales</taxon>
        <taxon>Marinobacteraceae</taxon>
        <taxon>Marinobacter</taxon>
    </lineage>
</organism>
<dbReference type="EMBL" id="CP007151">
    <property type="protein sequence ID" value="AHI30032.1"/>
    <property type="molecule type" value="Genomic_DNA"/>
</dbReference>
<feature type="signal peptide" evidence="2">
    <location>
        <begin position="1"/>
        <end position="25"/>
    </location>
</feature>